<dbReference type="Proteomes" id="UP000512167">
    <property type="component" value="Chromosome"/>
</dbReference>
<dbReference type="InterPro" id="IPR012460">
    <property type="entry name" value="DUF1667"/>
</dbReference>
<gene>
    <name evidence="1" type="ORF">HF295_08320</name>
</gene>
<dbReference type="Gene3D" id="3.10.530.10">
    <property type="entry name" value="CPE0013-like"/>
    <property type="match status" value="1"/>
</dbReference>
<organism evidence="1 2">
    <name type="scientific">Hujiaoplasma nucleasis</name>
    <dbReference type="NCBI Taxonomy" id="2725268"/>
    <lineage>
        <taxon>Bacteria</taxon>
        <taxon>Bacillati</taxon>
        <taxon>Mycoplasmatota</taxon>
        <taxon>Mollicutes</taxon>
        <taxon>Candidatus Izemoplasmatales</taxon>
        <taxon>Hujiaoplasmataceae</taxon>
        <taxon>Hujiaoplasma</taxon>
    </lineage>
</organism>
<protein>
    <submittedName>
        <fullName evidence="1">DUF1667 domain-containing protein</fullName>
    </submittedName>
</protein>
<sequence>MIKEYICIVCPRGCRVNVDENLNVSGNQCQRGKTYALNEMKSPTRILTTTIKTTFQDMPRVSCKTDKAIPKSLLFAAMKIINQMTIDKSMYIGDIVIENILDTGANVVLTKSIKESTNEEIYFSD</sequence>
<dbReference type="PANTHER" id="PTHR39450:SF1">
    <property type="entry name" value="DUF1667 DOMAIN-CONTAINING PROTEIN"/>
    <property type="match status" value="1"/>
</dbReference>
<dbReference type="EMBL" id="CP051151">
    <property type="protein sequence ID" value="QLY40858.1"/>
    <property type="molecule type" value="Genomic_DNA"/>
</dbReference>
<dbReference type="KEGG" id="tbk:HF295_08320"/>
<evidence type="ECO:0000313" key="1">
    <source>
        <dbReference type="EMBL" id="QLY40858.1"/>
    </source>
</evidence>
<keyword evidence="2" id="KW-1185">Reference proteome</keyword>
<dbReference type="PANTHER" id="PTHR39450">
    <property type="entry name" value="MOLYBDOPTERIN OXIDOREDUCTASE, 4FE-4S CLUSTER-BINDING SUBUNIT"/>
    <property type="match status" value="1"/>
</dbReference>
<dbReference type="RefSeq" id="WP_312031710.1">
    <property type="nucleotide sequence ID" value="NZ_CP051151.1"/>
</dbReference>
<accession>A0A7L6N6I4</accession>
<reference evidence="1 2" key="1">
    <citation type="submission" date="2020-04" db="EMBL/GenBank/DDBJ databases">
        <authorList>
            <person name="Zheng R.K."/>
            <person name="Sun C.M."/>
        </authorList>
    </citation>
    <scope>NUCLEOTIDE SEQUENCE [LARGE SCALE GENOMIC DNA]</scope>
    <source>
        <strain evidence="2">zrk29</strain>
    </source>
</reference>
<proteinExistence type="predicted"/>
<evidence type="ECO:0000313" key="2">
    <source>
        <dbReference type="Proteomes" id="UP000512167"/>
    </source>
</evidence>
<dbReference type="SUPFAM" id="SSF160148">
    <property type="entry name" value="CPE0013-like"/>
    <property type="match status" value="1"/>
</dbReference>
<dbReference type="Pfam" id="PF07892">
    <property type="entry name" value="DUF1667"/>
    <property type="match status" value="1"/>
</dbReference>
<dbReference type="InterPro" id="IPR036593">
    <property type="entry name" value="CPE0013-like_sf"/>
</dbReference>
<name>A0A7L6N6I4_9MOLU</name>
<dbReference type="AlphaFoldDB" id="A0A7L6N6I4"/>